<sequence>MFFLHPKTIIGQGIFCLPFLGYVCDEIWFLSSSQGKELKGNPVKAGAVPATVTPIGKGR</sequence>
<proteinExistence type="predicted"/>
<evidence type="ECO:0000313" key="1">
    <source>
        <dbReference type="EMBL" id="EON79406.1"/>
    </source>
</evidence>
<keyword evidence="2" id="KW-1185">Reference proteome</keyword>
<accession>R7ZZ89</accession>
<evidence type="ECO:0000313" key="2">
    <source>
        <dbReference type="Proteomes" id="UP000013909"/>
    </source>
</evidence>
<protein>
    <submittedName>
        <fullName evidence="1">Uncharacterized protein</fullName>
    </submittedName>
</protein>
<reference evidence="1 2" key="1">
    <citation type="submission" date="2013-02" db="EMBL/GenBank/DDBJ databases">
        <title>A novel strain isolated from Lonar lake, Maharashtra, India.</title>
        <authorList>
            <person name="Singh A."/>
        </authorList>
    </citation>
    <scope>NUCLEOTIDE SEQUENCE [LARGE SCALE GENOMIC DNA]</scope>
    <source>
        <strain evidence="1 2">AK24</strain>
    </source>
</reference>
<dbReference type="STRING" id="1232681.ADIS_0096"/>
<dbReference type="EMBL" id="AQHR01000004">
    <property type="protein sequence ID" value="EON79406.1"/>
    <property type="molecule type" value="Genomic_DNA"/>
</dbReference>
<dbReference type="AlphaFoldDB" id="R7ZZ89"/>
<name>R7ZZ89_9BACT</name>
<organism evidence="1 2">
    <name type="scientific">Lunatimonas lonarensis</name>
    <dbReference type="NCBI Taxonomy" id="1232681"/>
    <lineage>
        <taxon>Bacteria</taxon>
        <taxon>Pseudomonadati</taxon>
        <taxon>Bacteroidota</taxon>
        <taxon>Cytophagia</taxon>
        <taxon>Cytophagales</taxon>
        <taxon>Cyclobacteriaceae</taxon>
    </lineage>
</organism>
<dbReference type="Proteomes" id="UP000013909">
    <property type="component" value="Unassembled WGS sequence"/>
</dbReference>
<comment type="caution">
    <text evidence="1">The sequence shown here is derived from an EMBL/GenBank/DDBJ whole genome shotgun (WGS) entry which is preliminary data.</text>
</comment>
<gene>
    <name evidence="1" type="ORF">ADIS_0096</name>
</gene>